<feature type="compositionally biased region" description="Basic residues" evidence="1">
    <location>
        <begin position="19"/>
        <end position="35"/>
    </location>
</feature>
<accession>A0AB34L4K5</accession>
<protein>
    <submittedName>
        <fullName evidence="2">Uncharacterized protein</fullName>
    </submittedName>
</protein>
<dbReference type="RefSeq" id="XP_069233254.1">
    <property type="nucleotide sequence ID" value="XM_069369887.1"/>
</dbReference>
<evidence type="ECO:0000313" key="2">
    <source>
        <dbReference type="EMBL" id="KAL1590149.1"/>
    </source>
</evidence>
<evidence type="ECO:0000313" key="3">
    <source>
        <dbReference type="Proteomes" id="UP000803884"/>
    </source>
</evidence>
<dbReference type="PANTHER" id="PTHR42085:SF1">
    <property type="entry name" value="F-BOX DOMAIN-CONTAINING PROTEIN"/>
    <property type="match status" value="1"/>
</dbReference>
<dbReference type="InterPro" id="IPR038883">
    <property type="entry name" value="AN11006-like"/>
</dbReference>
<dbReference type="EMBL" id="JAAQHG020000003">
    <property type="protein sequence ID" value="KAL1590149.1"/>
    <property type="molecule type" value="Genomic_DNA"/>
</dbReference>
<dbReference type="AlphaFoldDB" id="A0AB34L4K5"/>
<proteinExistence type="predicted"/>
<name>A0AB34L4K5_9PEZI</name>
<keyword evidence="3" id="KW-1185">Reference proteome</keyword>
<dbReference type="GeneID" id="96002725"/>
<comment type="caution">
    <text evidence="2">The sequence shown here is derived from an EMBL/GenBank/DDBJ whole genome shotgun (WGS) entry which is preliminary data.</text>
</comment>
<evidence type="ECO:0000256" key="1">
    <source>
        <dbReference type="SAM" id="MobiDB-lite"/>
    </source>
</evidence>
<reference evidence="2 3" key="1">
    <citation type="journal article" date="2020" name="Microbiol. Resour. Announc.">
        <title>Draft Genome Sequence of a Cladosporium Species Isolated from the Mesophotic Ascidian Didemnum maculosum.</title>
        <authorList>
            <person name="Gioti A."/>
            <person name="Siaperas R."/>
            <person name="Nikolaivits E."/>
            <person name="Le Goff G."/>
            <person name="Ouazzani J."/>
            <person name="Kotoulas G."/>
            <person name="Topakas E."/>
        </authorList>
    </citation>
    <scope>NUCLEOTIDE SEQUENCE [LARGE SCALE GENOMIC DNA]</scope>
    <source>
        <strain evidence="2 3">TM138-S3</strain>
    </source>
</reference>
<sequence>MAITKAVPDQIQMDAERRTHTKPAMAKRRTIRRSQRTPPHAPNAPEHSPLMRLPGELRNMILAMVLTHDDGVHVNRDYGWARRHFDTTLSQALDPMLTCKQLFRETRTLFFRLNEINVHVDLNNKSKMQLITKLLSEVPSALCSSSSRVILWPSDSTYAAHEPGRRYVNAWDAERMIRLQELAQAIRPFQLFLGFQISHHRWAGRDRHICKRDAPVSGDDCGFIKLILPIGDRAAASKIVDDIYHGKINALSWHRHHRMCTVRIELDKIFEGLEDAHRLMLEILGRVYREPEEITQPV</sequence>
<dbReference type="Proteomes" id="UP000803884">
    <property type="component" value="Unassembled WGS sequence"/>
</dbReference>
<organism evidence="2 3">
    <name type="scientific">Cladosporium halotolerans</name>
    <dbReference type="NCBI Taxonomy" id="1052096"/>
    <lineage>
        <taxon>Eukaryota</taxon>
        <taxon>Fungi</taxon>
        <taxon>Dikarya</taxon>
        <taxon>Ascomycota</taxon>
        <taxon>Pezizomycotina</taxon>
        <taxon>Dothideomycetes</taxon>
        <taxon>Dothideomycetidae</taxon>
        <taxon>Cladosporiales</taxon>
        <taxon>Cladosporiaceae</taxon>
        <taxon>Cladosporium</taxon>
    </lineage>
</organism>
<gene>
    <name evidence="2" type="ORF">WHR41_01281</name>
</gene>
<feature type="region of interest" description="Disordered" evidence="1">
    <location>
        <begin position="1"/>
        <end position="51"/>
    </location>
</feature>
<dbReference type="PANTHER" id="PTHR42085">
    <property type="entry name" value="F-BOX DOMAIN-CONTAINING PROTEIN"/>
    <property type="match status" value="1"/>
</dbReference>